<feature type="transmembrane region" description="Helical" evidence="2">
    <location>
        <begin position="297"/>
        <end position="315"/>
    </location>
</feature>
<evidence type="ECO:0000313" key="4">
    <source>
        <dbReference type="Proteomes" id="UP001071777"/>
    </source>
</evidence>
<feature type="transmembrane region" description="Helical" evidence="2">
    <location>
        <begin position="151"/>
        <end position="171"/>
    </location>
</feature>
<organism evidence="3 4">
    <name type="scientific">Cryptosporidium canis</name>
    <dbReference type="NCBI Taxonomy" id="195482"/>
    <lineage>
        <taxon>Eukaryota</taxon>
        <taxon>Sar</taxon>
        <taxon>Alveolata</taxon>
        <taxon>Apicomplexa</taxon>
        <taxon>Conoidasida</taxon>
        <taxon>Coccidia</taxon>
        <taxon>Eucoccidiorida</taxon>
        <taxon>Eimeriorina</taxon>
        <taxon>Cryptosporidiidae</taxon>
        <taxon>Cryptosporidium</taxon>
    </lineage>
</organism>
<feature type="compositionally biased region" description="Low complexity" evidence="1">
    <location>
        <begin position="428"/>
        <end position="479"/>
    </location>
</feature>
<feature type="compositionally biased region" description="Polar residues" evidence="1">
    <location>
        <begin position="416"/>
        <end position="427"/>
    </location>
</feature>
<proteinExistence type="predicted"/>
<dbReference type="Proteomes" id="UP001071777">
    <property type="component" value="Unassembled WGS sequence"/>
</dbReference>
<evidence type="ECO:0000313" key="3">
    <source>
        <dbReference type="EMBL" id="KAJ1614096.1"/>
    </source>
</evidence>
<protein>
    <submittedName>
        <fullName evidence="3">Membrane protein</fullName>
    </submittedName>
</protein>
<reference evidence="3" key="1">
    <citation type="submission" date="2022-10" db="EMBL/GenBank/DDBJ databases">
        <title>Adaptive evolution leads to modifications in subtelomeric GC content in a zoonotic Cryptosporidium species.</title>
        <authorList>
            <person name="Li J."/>
            <person name="Feng Y."/>
            <person name="Xiao L."/>
        </authorList>
    </citation>
    <scope>NUCLEOTIDE SEQUENCE</scope>
    <source>
        <strain evidence="3">25894</strain>
    </source>
</reference>
<keyword evidence="4" id="KW-1185">Reference proteome</keyword>
<dbReference type="EMBL" id="JAPCXB010000026">
    <property type="protein sequence ID" value="KAJ1614096.1"/>
    <property type="molecule type" value="Genomic_DNA"/>
</dbReference>
<feature type="region of interest" description="Disordered" evidence="1">
    <location>
        <begin position="384"/>
        <end position="479"/>
    </location>
</feature>
<keyword evidence="2" id="KW-1133">Transmembrane helix</keyword>
<feature type="transmembrane region" description="Helical" evidence="2">
    <location>
        <begin position="89"/>
        <end position="113"/>
    </location>
</feature>
<sequence>MGETHRFEYEKGNRDEFPQQDQEYPPMPTIPATSPELFTDERAASLVLATRDKFLLLKKWAYYLVYSSLSRFSTSISGERNADQIYKSFVCGQLISVVSAAIWWGFFGTVITFMMESDIAAGNARLVFNLMLIVVSPIARVISERAQMRSILVYVTMARSFVWCTYLPFVYLAGRYFGYKLIWETIGSAQFYAIIALDGALISLLNVVDLDCGGLSFLSHQFGIEITATQKSQAVYTHLTIFDASFILLNPILALSMLCSAVWYNSMRDSSAAPDFGVELEDLNRLDLSQSGIETPIIIIISVFQALSTASILLYRFGMPDSREPGAKSSEESGEYYMDIGQERAQRALESENHAFAPSPGSITKDIRSNISKFSEGFEFVSQDYPSSWDSENSPVSLLPGDTKKSTSKAKTLKSMQTTTLNASSPQTTTPSPRNLSPPTTPTPNSSSSSLTRPTSTNSSCKSPPQTSPSSSSQPPSPS</sequence>
<name>A0ABQ8PA02_9CRYT</name>
<keyword evidence="2" id="KW-0472">Membrane</keyword>
<evidence type="ECO:0000256" key="2">
    <source>
        <dbReference type="SAM" id="Phobius"/>
    </source>
</evidence>
<feature type="transmembrane region" description="Helical" evidence="2">
    <location>
        <begin position="191"/>
        <end position="218"/>
    </location>
</feature>
<accession>A0ABQ8PA02</accession>
<feature type="region of interest" description="Disordered" evidence="1">
    <location>
        <begin position="1"/>
        <end position="24"/>
    </location>
</feature>
<evidence type="ECO:0000256" key="1">
    <source>
        <dbReference type="SAM" id="MobiDB-lite"/>
    </source>
</evidence>
<feature type="compositionally biased region" description="Basic and acidic residues" evidence="1">
    <location>
        <begin position="1"/>
        <end position="17"/>
    </location>
</feature>
<comment type="caution">
    <text evidence="3">The sequence shown here is derived from an EMBL/GenBank/DDBJ whole genome shotgun (WGS) entry which is preliminary data.</text>
</comment>
<gene>
    <name evidence="3" type="ORF">OJ252_819</name>
</gene>
<feature type="transmembrane region" description="Helical" evidence="2">
    <location>
        <begin position="119"/>
        <end position="139"/>
    </location>
</feature>
<feature type="transmembrane region" description="Helical" evidence="2">
    <location>
        <begin position="239"/>
        <end position="264"/>
    </location>
</feature>
<feature type="compositionally biased region" description="Polar residues" evidence="1">
    <location>
        <begin position="384"/>
        <end position="396"/>
    </location>
</feature>
<keyword evidence="2" id="KW-0812">Transmembrane</keyword>